<dbReference type="AlphaFoldDB" id="A0A1Q3CDA4"/>
<dbReference type="OrthoDB" id="1654714at2759"/>
<sequence>MAWPIKLRHIGKASLGEKIESSLLYELPLLPKKRSHFFSFSFFTLCISNRHPPSPRLLLSWLDLHKHPGEKDDLVLVVSFNNFIGVWVDVNEGLESFLR</sequence>
<dbReference type="Proteomes" id="UP000187406">
    <property type="component" value="Unassembled WGS sequence"/>
</dbReference>
<evidence type="ECO:0000313" key="1">
    <source>
        <dbReference type="EMBL" id="GAV78226.1"/>
    </source>
</evidence>
<organism evidence="1 2">
    <name type="scientific">Cephalotus follicularis</name>
    <name type="common">Albany pitcher plant</name>
    <dbReference type="NCBI Taxonomy" id="3775"/>
    <lineage>
        <taxon>Eukaryota</taxon>
        <taxon>Viridiplantae</taxon>
        <taxon>Streptophyta</taxon>
        <taxon>Embryophyta</taxon>
        <taxon>Tracheophyta</taxon>
        <taxon>Spermatophyta</taxon>
        <taxon>Magnoliopsida</taxon>
        <taxon>eudicotyledons</taxon>
        <taxon>Gunneridae</taxon>
        <taxon>Pentapetalae</taxon>
        <taxon>rosids</taxon>
        <taxon>fabids</taxon>
        <taxon>Oxalidales</taxon>
        <taxon>Cephalotaceae</taxon>
        <taxon>Cephalotus</taxon>
    </lineage>
</organism>
<keyword evidence="2" id="KW-1185">Reference proteome</keyword>
<proteinExistence type="predicted"/>
<protein>
    <submittedName>
        <fullName evidence="1">Uncharacterized protein</fullName>
    </submittedName>
</protein>
<dbReference type="EMBL" id="BDDD01001762">
    <property type="protein sequence ID" value="GAV78226.1"/>
    <property type="molecule type" value="Genomic_DNA"/>
</dbReference>
<comment type="caution">
    <text evidence="1">The sequence shown here is derived from an EMBL/GenBank/DDBJ whole genome shotgun (WGS) entry which is preliminary data.</text>
</comment>
<gene>
    <name evidence="1" type="ORF">CFOL_v3_21694</name>
</gene>
<dbReference type="InParanoid" id="A0A1Q3CDA4"/>
<accession>A0A1Q3CDA4</accession>
<name>A0A1Q3CDA4_CEPFO</name>
<evidence type="ECO:0000313" key="2">
    <source>
        <dbReference type="Proteomes" id="UP000187406"/>
    </source>
</evidence>
<reference evidence="2" key="1">
    <citation type="submission" date="2016-04" db="EMBL/GenBank/DDBJ databases">
        <title>Cephalotus genome sequencing.</title>
        <authorList>
            <person name="Fukushima K."/>
            <person name="Hasebe M."/>
            <person name="Fang X."/>
        </authorList>
    </citation>
    <scope>NUCLEOTIDE SEQUENCE [LARGE SCALE GENOMIC DNA]</scope>
    <source>
        <strain evidence="2">cv. St1</strain>
    </source>
</reference>